<dbReference type="AlphaFoldDB" id="A0A9D4MQR8"/>
<reference evidence="2" key="1">
    <citation type="journal article" date="2019" name="bioRxiv">
        <title>The Genome of the Zebra Mussel, Dreissena polymorpha: A Resource for Invasive Species Research.</title>
        <authorList>
            <person name="McCartney M.A."/>
            <person name="Auch B."/>
            <person name="Kono T."/>
            <person name="Mallez S."/>
            <person name="Zhang Y."/>
            <person name="Obille A."/>
            <person name="Becker A."/>
            <person name="Abrahante J.E."/>
            <person name="Garbe J."/>
            <person name="Badalamenti J.P."/>
            <person name="Herman A."/>
            <person name="Mangelson H."/>
            <person name="Liachko I."/>
            <person name="Sullivan S."/>
            <person name="Sone E.D."/>
            <person name="Koren S."/>
            <person name="Silverstein K.A.T."/>
            <person name="Beckman K.B."/>
            <person name="Gohl D.M."/>
        </authorList>
    </citation>
    <scope>NUCLEOTIDE SEQUENCE</scope>
    <source>
        <strain evidence="2">Duluth1</strain>
        <tissue evidence="2">Whole animal</tissue>
    </source>
</reference>
<reference evidence="2" key="2">
    <citation type="submission" date="2020-11" db="EMBL/GenBank/DDBJ databases">
        <authorList>
            <person name="McCartney M.A."/>
            <person name="Auch B."/>
            <person name="Kono T."/>
            <person name="Mallez S."/>
            <person name="Becker A."/>
            <person name="Gohl D.M."/>
            <person name="Silverstein K.A.T."/>
            <person name="Koren S."/>
            <person name="Bechman K.B."/>
            <person name="Herman A."/>
            <person name="Abrahante J.E."/>
            <person name="Garbe J."/>
        </authorList>
    </citation>
    <scope>NUCLEOTIDE SEQUENCE</scope>
    <source>
        <strain evidence="2">Duluth1</strain>
        <tissue evidence="2">Whole animal</tissue>
    </source>
</reference>
<gene>
    <name evidence="2" type="ORF">DPMN_004144</name>
</gene>
<proteinExistence type="predicted"/>
<name>A0A9D4MQR8_DREPO</name>
<dbReference type="PROSITE" id="PS50017">
    <property type="entry name" value="DEATH_DOMAIN"/>
    <property type="match status" value="1"/>
</dbReference>
<comment type="caution">
    <text evidence="2">The sequence shown here is derived from an EMBL/GenBank/DDBJ whole genome shotgun (WGS) entry which is preliminary data.</text>
</comment>
<evidence type="ECO:0000259" key="1">
    <source>
        <dbReference type="PROSITE" id="PS50017"/>
    </source>
</evidence>
<dbReference type="Gene3D" id="1.10.533.10">
    <property type="entry name" value="Death Domain, Fas"/>
    <property type="match status" value="1"/>
</dbReference>
<evidence type="ECO:0000313" key="2">
    <source>
        <dbReference type="EMBL" id="KAH3880234.1"/>
    </source>
</evidence>
<organism evidence="2 3">
    <name type="scientific">Dreissena polymorpha</name>
    <name type="common">Zebra mussel</name>
    <name type="synonym">Mytilus polymorpha</name>
    <dbReference type="NCBI Taxonomy" id="45954"/>
    <lineage>
        <taxon>Eukaryota</taxon>
        <taxon>Metazoa</taxon>
        <taxon>Spiralia</taxon>
        <taxon>Lophotrochozoa</taxon>
        <taxon>Mollusca</taxon>
        <taxon>Bivalvia</taxon>
        <taxon>Autobranchia</taxon>
        <taxon>Heteroconchia</taxon>
        <taxon>Euheterodonta</taxon>
        <taxon>Imparidentia</taxon>
        <taxon>Neoheterodontei</taxon>
        <taxon>Myida</taxon>
        <taxon>Dreissenoidea</taxon>
        <taxon>Dreissenidae</taxon>
        <taxon>Dreissena</taxon>
    </lineage>
</organism>
<dbReference type="InterPro" id="IPR000488">
    <property type="entry name" value="Death_dom"/>
</dbReference>
<dbReference type="GO" id="GO:0007165">
    <property type="term" value="P:signal transduction"/>
    <property type="evidence" value="ECO:0007669"/>
    <property type="project" value="InterPro"/>
</dbReference>
<feature type="domain" description="Death" evidence="1">
    <location>
        <begin position="11"/>
        <end position="47"/>
    </location>
</feature>
<evidence type="ECO:0000313" key="3">
    <source>
        <dbReference type="Proteomes" id="UP000828390"/>
    </source>
</evidence>
<dbReference type="CDD" id="cd01670">
    <property type="entry name" value="Death"/>
    <property type="match status" value="1"/>
</dbReference>
<dbReference type="EMBL" id="JAIWYP010000001">
    <property type="protein sequence ID" value="KAH3880234.1"/>
    <property type="molecule type" value="Genomic_DNA"/>
</dbReference>
<dbReference type="Proteomes" id="UP000828390">
    <property type="component" value="Unassembled WGS sequence"/>
</dbReference>
<sequence>MRREPAAGADMLERWARRGPASTLYVLHTVLRSVDREDCLLLLERSIYSMYCS</sequence>
<protein>
    <recommendedName>
        <fullName evidence="1">Death domain-containing protein</fullName>
    </recommendedName>
</protein>
<accession>A0A9D4MQR8</accession>
<keyword evidence="3" id="KW-1185">Reference proteome</keyword>
<dbReference type="InterPro" id="IPR011029">
    <property type="entry name" value="DEATH-like_dom_sf"/>
</dbReference>